<evidence type="ECO:0000256" key="1">
    <source>
        <dbReference type="SAM" id="Coils"/>
    </source>
</evidence>
<sequence length="100" mass="10874">MKKYTNYALGARGIRTKGGVVFVDPGQTVEIDPKTIIGELPDLGKKADAESADTSEVDDLKEWVADLTKQVETLTAERDGLAKDKADLTKQVETLQKPAK</sequence>
<protein>
    <submittedName>
        <fullName evidence="2">Uncharacterized protein</fullName>
    </submittedName>
</protein>
<proteinExistence type="predicted"/>
<accession>A0A931MKA9</accession>
<comment type="caution">
    <text evidence="2">The sequence shown here is derived from an EMBL/GenBank/DDBJ whole genome shotgun (WGS) entry which is preliminary data.</text>
</comment>
<dbReference type="RefSeq" id="WP_197162427.1">
    <property type="nucleotide sequence ID" value="NZ_JADZGI010000001.1"/>
</dbReference>
<evidence type="ECO:0000313" key="2">
    <source>
        <dbReference type="EMBL" id="MBH0112717.1"/>
    </source>
</evidence>
<evidence type="ECO:0000313" key="3">
    <source>
        <dbReference type="Proteomes" id="UP000617634"/>
    </source>
</evidence>
<organism evidence="2 3">
    <name type="scientific">Novosphingobium aureum</name>
    <dbReference type="NCBI Taxonomy" id="2792964"/>
    <lineage>
        <taxon>Bacteria</taxon>
        <taxon>Pseudomonadati</taxon>
        <taxon>Pseudomonadota</taxon>
        <taxon>Alphaproteobacteria</taxon>
        <taxon>Sphingomonadales</taxon>
        <taxon>Sphingomonadaceae</taxon>
        <taxon>Novosphingobium</taxon>
    </lineage>
</organism>
<dbReference type="EMBL" id="JADZGI010000001">
    <property type="protein sequence ID" value="MBH0112717.1"/>
    <property type="molecule type" value="Genomic_DNA"/>
</dbReference>
<keyword evidence="3" id="KW-1185">Reference proteome</keyword>
<keyword evidence="1" id="KW-0175">Coiled coil</keyword>
<reference evidence="2" key="1">
    <citation type="submission" date="2020-11" db="EMBL/GenBank/DDBJ databases">
        <title>Novosphingobium aureum sp. nov., a marine bacterium isolated from sediment of a salt flat.</title>
        <authorList>
            <person name="Yoo Y."/>
            <person name="Kim J.-J."/>
        </authorList>
    </citation>
    <scope>NUCLEOTIDE SEQUENCE</scope>
    <source>
        <strain evidence="2">YJ-S2-02</strain>
    </source>
</reference>
<dbReference type="Proteomes" id="UP000617634">
    <property type="component" value="Unassembled WGS sequence"/>
</dbReference>
<feature type="coiled-coil region" evidence="1">
    <location>
        <begin position="57"/>
        <end position="91"/>
    </location>
</feature>
<gene>
    <name evidence="2" type="ORF">I5E68_07100</name>
</gene>
<name>A0A931MKA9_9SPHN</name>
<dbReference type="AlphaFoldDB" id="A0A931MKA9"/>